<dbReference type="OrthoDB" id="626307at2"/>
<feature type="signal peptide" evidence="1">
    <location>
        <begin position="1"/>
        <end position="20"/>
    </location>
</feature>
<dbReference type="STRING" id="536979.SAMN04488055_0063"/>
<dbReference type="Proteomes" id="UP000185003">
    <property type="component" value="Unassembled WGS sequence"/>
</dbReference>
<accession>A0A1N6D0W2</accession>
<dbReference type="EMBL" id="FSRA01000001">
    <property type="protein sequence ID" value="SIN64438.1"/>
    <property type="molecule type" value="Genomic_DNA"/>
</dbReference>
<evidence type="ECO:0000256" key="1">
    <source>
        <dbReference type="SAM" id="SignalP"/>
    </source>
</evidence>
<dbReference type="RefSeq" id="WP_084185234.1">
    <property type="nucleotide sequence ID" value="NZ_FSRA01000001.1"/>
</dbReference>
<keyword evidence="1" id="KW-0732">Signal</keyword>
<proteinExistence type="predicted"/>
<gene>
    <name evidence="2" type="ORF">SAMN04488055_0063</name>
</gene>
<protein>
    <submittedName>
        <fullName evidence="2">Por secretion system C-terminal sorting domain-containing protein</fullName>
    </submittedName>
</protein>
<sequence length="510" mass="56615">MRYILSVMFFICCCLQSSLAQQGIYIPAGGKVAISGVLPVTFWQNTRNDGLLGSIPGSNLYFLGKQWTNGAGAVLTDESAGGFTGTGGMFRFAANTGRQTLYGGYNVAGNTGSSFPNLVIDNAAGVELGDLEDASIRNTLHFQNGHFFLNGWNLSAGNITGYSDRRFVVTGTDIAGGYLYLRGDTLTFPIGTDENNYAPAALQNQGVETFRARVFDNVYQYAVSGNAMPDTFIYKTWNIGRISGRNSSPLSLSFQHMNATESAIYMANRANSFVNHFVNNAWEQQLTTTSTGDLSTATMQQAATKHAVQLNAGASEFFAKATRKNLEGTKLMFLRFAADRLNPSSVGLLWTTWYEVNNLRFEIERRLENETTFKKVGEMPSKGIGNIELRALDYNTIDLNDFRGWSYYRIKAMLRDGSIVYSEIRPVPPQRDVQVFPNPNHGRFKVRVNGYLSKQGMQLTNTWGQVLYQYDIDQELNVDVTGLPAATYYLVIFHKETGMIIHKSKVVILK</sequence>
<dbReference type="AlphaFoldDB" id="A0A1N6D0W2"/>
<feature type="chain" id="PRO_5011958180" evidence="1">
    <location>
        <begin position="21"/>
        <end position="510"/>
    </location>
</feature>
<name>A0A1N6D0W2_9BACT</name>
<organism evidence="2 3">
    <name type="scientific">Chitinophaga niabensis</name>
    <dbReference type="NCBI Taxonomy" id="536979"/>
    <lineage>
        <taxon>Bacteria</taxon>
        <taxon>Pseudomonadati</taxon>
        <taxon>Bacteroidota</taxon>
        <taxon>Chitinophagia</taxon>
        <taxon>Chitinophagales</taxon>
        <taxon>Chitinophagaceae</taxon>
        <taxon>Chitinophaga</taxon>
    </lineage>
</organism>
<reference evidence="3" key="1">
    <citation type="submission" date="2016-11" db="EMBL/GenBank/DDBJ databases">
        <authorList>
            <person name="Varghese N."/>
            <person name="Submissions S."/>
        </authorList>
    </citation>
    <scope>NUCLEOTIDE SEQUENCE [LARGE SCALE GENOMIC DNA]</scope>
    <source>
        <strain evidence="3">DSM 24787</strain>
    </source>
</reference>
<evidence type="ECO:0000313" key="3">
    <source>
        <dbReference type="Proteomes" id="UP000185003"/>
    </source>
</evidence>
<evidence type="ECO:0000313" key="2">
    <source>
        <dbReference type="EMBL" id="SIN64438.1"/>
    </source>
</evidence>
<dbReference type="InterPro" id="IPR026444">
    <property type="entry name" value="Secre_tail"/>
</dbReference>
<keyword evidence="3" id="KW-1185">Reference proteome</keyword>
<dbReference type="NCBIfam" id="TIGR04183">
    <property type="entry name" value="Por_Secre_tail"/>
    <property type="match status" value="1"/>
</dbReference>